<accession>A0A0V8DNH9</accession>
<sequence length="63" mass="6930">MPTSDNGLRLVNSFIEEAGIEKMSLAAKYGVAKNVMIDILSGTLQSPKAHQVILKIIDDFKLR</sequence>
<dbReference type="AlphaFoldDB" id="A0A0V8DNH9"/>
<name>A0A0V8DNH9_LACLL</name>
<comment type="caution">
    <text evidence="1">The sequence shown here is derived from an EMBL/GenBank/DDBJ whole genome shotgun (WGS) entry which is preliminary data.</text>
</comment>
<evidence type="ECO:0000313" key="1">
    <source>
        <dbReference type="EMBL" id="KSU14936.1"/>
    </source>
</evidence>
<reference evidence="2" key="1">
    <citation type="submission" date="2015-10" db="EMBL/GenBank/DDBJ databases">
        <title>Draft Genome Sequences of 11 Lactococcus lactis subspecies cremoris strains.</title>
        <authorList>
            <person name="Wels M."/>
            <person name="Backus L."/>
            <person name="Boekhorst J."/>
            <person name="Dijkstra A."/>
            <person name="Beerthuizen M."/>
            <person name="Kelly W."/>
            <person name="Siezen R."/>
            <person name="Bachmann H."/>
            <person name="Van Hijum S."/>
        </authorList>
    </citation>
    <scope>NUCLEOTIDE SEQUENCE [LARGE SCALE GENOMIC DNA]</scope>
    <source>
        <strain evidence="2">LMG8520</strain>
    </source>
</reference>
<protein>
    <submittedName>
        <fullName evidence="1">Prophage ps2 protein 06</fullName>
    </submittedName>
</protein>
<gene>
    <name evidence="1" type="ORF">LMG8520_0110</name>
</gene>
<dbReference type="EMBL" id="LKLP01000002">
    <property type="protein sequence ID" value="KSU14936.1"/>
    <property type="molecule type" value="Genomic_DNA"/>
</dbReference>
<organism evidence="1 2">
    <name type="scientific">Lactococcus lactis subsp. lactis</name>
    <name type="common">Streptococcus lactis</name>
    <dbReference type="NCBI Taxonomy" id="1360"/>
    <lineage>
        <taxon>Bacteria</taxon>
        <taxon>Bacillati</taxon>
        <taxon>Bacillota</taxon>
        <taxon>Bacilli</taxon>
        <taxon>Lactobacillales</taxon>
        <taxon>Streptococcaceae</taxon>
        <taxon>Lactococcus</taxon>
    </lineage>
</organism>
<evidence type="ECO:0000313" key="2">
    <source>
        <dbReference type="Proteomes" id="UP000054230"/>
    </source>
</evidence>
<dbReference type="PATRIC" id="fig|1360.106.peg.1975"/>
<proteinExistence type="predicted"/>
<dbReference type="Proteomes" id="UP000054230">
    <property type="component" value="Unassembled WGS sequence"/>
</dbReference>
<dbReference type="RefSeq" id="WP_058208990.1">
    <property type="nucleotide sequence ID" value="NZ_LKLP01000002.1"/>
</dbReference>